<reference evidence="4 5" key="2">
    <citation type="submission" date="2020-06" db="EMBL/GenBank/DDBJ databases">
        <title>Antribacter stalactiti gen. nov., sp. nov., a new member of the family Nacardiaceae isolated from a cave.</title>
        <authorList>
            <person name="Kim I.S."/>
        </authorList>
    </citation>
    <scope>NUCLEOTIDE SEQUENCE [LARGE SCALE GENOMIC DNA]</scope>
    <source>
        <strain evidence="4 5">YC2-7</strain>
    </source>
</reference>
<feature type="transmembrane region" description="Helical" evidence="2">
    <location>
        <begin position="6"/>
        <end position="28"/>
    </location>
</feature>
<reference evidence="4 5" key="1">
    <citation type="submission" date="2019-05" db="EMBL/GenBank/DDBJ databases">
        <authorList>
            <person name="Lee S.D."/>
        </authorList>
    </citation>
    <scope>NUCLEOTIDE SEQUENCE [LARGE SCALE GENOMIC DNA]</scope>
    <source>
        <strain evidence="4 5">YC2-7</strain>
    </source>
</reference>
<dbReference type="CDD" id="cd07302">
    <property type="entry name" value="CHD"/>
    <property type="match status" value="1"/>
</dbReference>
<dbReference type="PANTHER" id="PTHR43081">
    <property type="entry name" value="ADENYLATE CYCLASE, TERMINAL-DIFFERENTIATION SPECIFIC-RELATED"/>
    <property type="match status" value="1"/>
</dbReference>
<proteinExistence type="inferred from homology"/>
<dbReference type="Proteomes" id="UP000535543">
    <property type="component" value="Unassembled WGS sequence"/>
</dbReference>
<protein>
    <submittedName>
        <fullName evidence="4">Adenylate/guanylate cyclase domain-containing protein</fullName>
    </submittedName>
</protein>
<comment type="caution">
    <text evidence="4">The sequence shown here is derived from an EMBL/GenBank/DDBJ whole genome shotgun (WGS) entry which is preliminary data.</text>
</comment>
<dbReference type="PROSITE" id="PS50125">
    <property type="entry name" value="GUANYLATE_CYCLASE_2"/>
    <property type="match status" value="1"/>
</dbReference>
<accession>A0A848KIT2</accession>
<dbReference type="RefSeq" id="WP_169592092.1">
    <property type="nucleotide sequence ID" value="NZ_VCQU01000010.1"/>
</dbReference>
<dbReference type="InterPro" id="IPR001054">
    <property type="entry name" value="A/G_cyclase"/>
</dbReference>
<keyword evidence="2" id="KW-1133">Transmembrane helix</keyword>
<dbReference type="Gene3D" id="3.30.70.1230">
    <property type="entry name" value="Nucleotide cyclase"/>
    <property type="match status" value="1"/>
</dbReference>
<dbReference type="GO" id="GO:0004016">
    <property type="term" value="F:adenylate cyclase activity"/>
    <property type="evidence" value="ECO:0007669"/>
    <property type="project" value="UniProtKB-ARBA"/>
</dbReference>
<keyword evidence="2" id="KW-0472">Membrane</keyword>
<keyword evidence="5" id="KW-1185">Reference proteome</keyword>
<keyword evidence="2" id="KW-0812">Transmembrane</keyword>
<dbReference type="InterPro" id="IPR029787">
    <property type="entry name" value="Nucleotide_cyclase"/>
</dbReference>
<dbReference type="InterPro" id="IPR050697">
    <property type="entry name" value="Adenylyl/Guanylyl_Cyclase_3/4"/>
</dbReference>
<dbReference type="AlphaFoldDB" id="A0A848KIT2"/>
<name>A0A848KIT2_9NOCA</name>
<organism evidence="4 5">
    <name type="scientific">Antrihabitans stalactiti</name>
    <dbReference type="NCBI Taxonomy" id="2584121"/>
    <lineage>
        <taxon>Bacteria</taxon>
        <taxon>Bacillati</taxon>
        <taxon>Actinomycetota</taxon>
        <taxon>Actinomycetes</taxon>
        <taxon>Mycobacteriales</taxon>
        <taxon>Nocardiaceae</taxon>
        <taxon>Antrihabitans</taxon>
    </lineage>
</organism>
<evidence type="ECO:0000256" key="2">
    <source>
        <dbReference type="SAM" id="Phobius"/>
    </source>
</evidence>
<evidence type="ECO:0000259" key="3">
    <source>
        <dbReference type="PROSITE" id="PS50125"/>
    </source>
</evidence>
<dbReference type="GO" id="GO:0009190">
    <property type="term" value="P:cyclic nucleotide biosynthetic process"/>
    <property type="evidence" value="ECO:0007669"/>
    <property type="project" value="InterPro"/>
</dbReference>
<dbReference type="PANTHER" id="PTHR43081:SF1">
    <property type="entry name" value="ADENYLATE CYCLASE, TERMINAL-DIFFERENTIATION SPECIFIC"/>
    <property type="match status" value="1"/>
</dbReference>
<dbReference type="SUPFAM" id="SSF55073">
    <property type="entry name" value="Nucleotide cyclase"/>
    <property type="match status" value="1"/>
</dbReference>
<gene>
    <name evidence="4" type="ORF">FGL95_24405</name>
</gene>
<sequence length="263" mass="28781">MTHVVETVLGGVAFVEACGLVVLAALLIRSKRQVQSLQRQLVSGRDRRWLRTSRDAVRAVWDTANLVREKGISRALLSSVDVLAGWAQIERPDLAQLAARDGTVTIFFSDIEGSTALNEQLGDKAWVKLLERHDRVVRNRIELHRGHVIKTQGDGFMVAFAEPVQAVRCGIEVQRQLSDGAIRVRVGIHVGEAVRRGDDLFGLNVALTARVAAEANGGEVLVSDAVRAALVDEPDIGFGPARDVELKGLRGVYHVHPALWDQN</sequence>
<feature type="domain" description="Guanylate cyclase" evidence="3">
    <location>
        <begin position="105"/>
        <end position="212"/>
    </location>
</feature>
<dbReference type="Pfam" id="PF00211">
    <property type="entry name" value="Guanylate_cyc"/>
    <property type="match status" value="1"/>
</dbReference>
<evidence type="ECO:0000313" key="4">
    <source>
        <dbReference type="EMBL" id="NMN98189.1"/>
    </source>
</evidence>
<dbReference type="SMART" id="SM00044">
    <property type="entry name" value="CYCc"/>
    <property type="match status" value="1"/>
</dbReference>
<evidence type="ECO:0000313" key="5">
    <source>
        <dbReference type="Proteomes" id="UP000535543"/>
    </source>
</evidence>
<dbReference type="GO" id="GO:0035556">
    <property type="term" value="P:intracellular signal transduction"/>
    <property type="evidence" value="ECO:0007669"/>
    <property type="project" value="InterPro"/>
</dbReference>
<evidence type="ECO:0000256" key="1">
    <source>
        <dbReference type="ARBA" id="ARBA00005381"/>
    </source>
</evidence>
<dbReference type="EMBL" id="VCQU01000010">
    <property type="protein sequence ID" value="NMN98189.1"/>
    <property type="molecule type" value="Genomic_DNA"/>
</dbReference>
<comment type="similarity">
    <text evidence="1">Belongs to the adenylyl cyclase class-3 family.</text>
</comment>